<reference evidence="3" key="1">
    <citation type="submission" date="2023-03" db="EMBL/GenBank/DDBJ databases">
        <title>Andean soil-derived lignocellulolytic bacterial consortium as a source of novel taxa and putative plastic-active enzymes.</title>
        <authorList>
            <person name="Diaz-Garcia L."/>
            <person name="Chuvochina M."/>
            <person name="Feuerriegel G."/>
            <person name="Bunk B."/>
            <person name="Sproer C."/>
            <person name="Streit W.R."/>
            <person name="Rodriguez L.M."/>
            <person name="Overmann J."/>
            <person name="Jimenez D.J."/>
        </authorList>
    </citation>
    <scope>NUCLEOTIDE SEQUENCE</scope>
    <source>
        <strain evidence="3">MAG 7</strain>
    </source>
</reference>
<dbReference type="AlphaFoldDB" id="A0AAJ5WV86"/>
<gene>
    <name evidence="3" type="ORF">P0Y53_11035</name>
</gene>
<dbReference type="SUPFAM" id="SSF53756">
    <property type="entry name" value="UDP-Glycosyltransferase/glycogen phosphorylase"/>
    <property type="match status" value="1"/>
</dbReference>
<dbReference type="CDD" id="cd03789">
    <property type="entry name" value="GT9_LPS_heptosyltransferase"/>
    <property type="match status" value="1"/>
</dbReference>
<dbReference type="GO" id="GO:0008713">
    <property type="term" value="F:ADP-heptose-lipopolysaccharide heptosyltransferase activity"/>
    <property type="evidence" value="ECO:0007669"/>
    <property type="project" value="TreeGrafter"/>
</dbReference>
<evidence type="ECO:0000256" key="1">
    <source>
        <dbReference type="ARBA" id="ARBA00022676"/>
    </source>
</evidence>
<evidence type="ECO:0000256" key="2">
    <source>
        <dbReference type="ARBA" id="ARBA00022679"/>
    </source>
</evidence>
<dbReference type="GO" id="GO:0009244">
    <property type="term" value="P:lipopolysaccharide core region biosynthetic process"/>
    <property type="evidence" value="ECO:0007669"/>
    <property type="project" value="TreeGrafter"/>
</dbReference>
<dbReference type="InterPro" id="IPR051199">
    <property type="entry name" value="LPS_LOS_Heptosyltrfase"/>
</dbReference>
<proteinExistence type="predicted"/>
<sequence length="340" mass="38288">MKFLIIRFSSIGDIVLTTPVVRCLKKQIVTAEVHFLTKQNFRSIVAHNPYIDRIHYLQDNLEQLARTLVEEDYDYVIDLHHNLRTLKVKRALGKQSFSFSKLNIQKWLLTALKVNRMPDVHIVDRYLDTLKVFGVRNDGGGLDYFIPEKDKVKDSDIPAAHQAGYIGLVIGAALNTKRYPLSKLQALCQALEHPVILLGGKEDAEAGAAIAAIDPVKIYNACGKFNLNESADLVRRSRLIISNDTGLMHIAAAFQKPIISLWGNTVPEFGMYPYYKPLSGSQHGRNTDAPFDILEVQGLSCRPCSKIGYKKCPKGHFKCMENISTDMVLEHVYARLGRIH</sequence>
<keyword evidence="1" id="KW-0328">Glycosyltransferase</keyword>
<dbReference type="Pfam" id="PF01075">
    <property type="entry name" value="Glyco_transf_9"/>
    <property type="match status" value="1"/>
</dbReference>
<dbReference type="PANTHER" id="PTHR30160">
    <property type="entry name" value="TETRAACYLDISACCHARIDE 4'-KINASE-RELATED"/>
    <property type="match status" value="1"/>
</dbReference>
<dbReference type="Proteomes" id="UP001220610">
    <property type="component" value="Chromosome"/>
</dbReference>
<dbReference type="EMBL" id="CP119311">
    <property type="protein sequence ID" value="WEK38034.1"/>
    <property type="molecule type" value="Genomic_DNA"/>
</dbReference>
<protein>
    <submittedName>
        <fullName evidence="3">Glycosyltransferase family 9 protein</fullName>
    </submittedName>
</protein>
<dbReference type="PANTHER" id="PTHR30160:SF1">
    <property type="entry name" value="LIPOPOLYSACCHARIDE 1,2-N-ACETYLGLUCOSAMINETRANSFERASE-RELATED"/>
    <property type="match status" value="1"/>
</dbReference>
<dbReference type="Gene3D" id="3.40.50.2000">
    <property type="entry name" value="Glycogen Phosphorylase B"/>
    <property type="match status" value="2"/>
</dbReference>
<dbReference type="GO" id="GO:0005829">
    <property type="term" value="C:cytosol"/>
    <property type="evidence" value="ECO:0007669"/>
    <property type="project" value="TreeGrafter"/>
</dbReference>
<accession>A0AAJ5WV86</accession>
<name>A0AAJ5WV86_9BACT</name>
<evidence type="ECO:0000313" key="4">
    <source>
        <dbReference type="Proteomes" id="UP001220610"/>
    </source>
</evidence>
<dbReference type="InterPro" id="IPR002201">
    <property type="entry name" value="Glyco_trans_9"/>
</dbReference>
<organism evidence="3 4">
    <name type="scientific">Candidatus Pseudobacter hemicellulosilyticus</name>
    <dbReference type="NCBI Taxonomy" id="3121375"/>
    <lineage>
        <taxon>Bacteria</taxon>
        <taxon>Pseudomonadati</taxon>
        <taxon>Bacteroidota</taxon>
        <taxon>Chitinophagia</taxon>
        <taxon>Chitinophagales</taxon>
        <taxon>Chitinophagaceae</taxon>
        <taxon>Pseudobacter</taxon>
    </lineage>
</organism>
<evidence type="ECO:0000313" key="3">
    <source>
        <dbReference type="EMBL" id="WEK38034.1"/>
    </source>
</evidence>
<keyword evidence="2" id="KW-0808">Transferase</keyword>